<evidence type="ECO:0000256" key="1">
    <source>
        <dbReference type="SAM" id="MobiDB-lite"/>
    </source>
</evidence>
<evidence type="ECO:0000313" key="3">
    <source>
        <dbReference type="Proteomes" id="UP000479190"/>
    </source>
</evidence>
<proteinExistence type="predicted"/>
<reference evidence="2 3" key="1">
    <citation type="submission" date="2020-02" db="EMBL/GenBank/DDBJ databases">
        <authorList>
            <person name="Ferguson B K."/>
        </authorList>
    </citation>
    <scope>NUCLEOTIDE SEQUENCE [LARGE SCALE GENOMIC DNA]</scope>
</reference>
<accession>A0A6H5HX24</accession>
<feature type="region of interest" description="Disordered" evidence="1">
    <location>
        <begin position="35"/>
        <end position="88"/>
    </location>
</feature>
<feature type="non-terminal residue" evidence="2">
    <location>
        <position position="104"/>
    </location>
</feature>
<protein>
    <submittedName>
        <fullName evidence="2">Uncharacterized protein</fullName>
    </submittedName>
</protein>
<sequence>MFQMGWQYLVGLLGRLPPQFASCSGMSNRTNAVVEKNQGGAHQDPRRGCDASPSGRVQQYVKRASSSMESTRSRSRSKKKTSRVEHYARGRLERLLRLNVKLSE</sequence>
<dbReference type="AlphaFoldDB" id="A0A6H5HX24"/>
<dbReference type="Proteomes" id="UP000479190">
    <property type="component" value="Unassembled WGS sequence"/>
</dbReference>
<dbReference type="EMBL" id="CADCXV010000088">
    <property type="protein sequence ID" value="CAB0028169.1"/>
    <property type="molecule type" value="Genomic_DNA"/>
</dbReference>
<name>A0A6H5HX24_9HYME</name>
<gene>
    <name evidence="2" type="ORF">TBRA_LOCUS384</name>
</gene>
<keyword evidence="3" id="KW-1185">Reference proteome</keyword>
<evidence type="ECO:0000313" key="2">
    <source>
        <dbReference type="EMBL" id="CAB0028169.1"/>
    </source>
</evidence>
<organism evidence="2 3">
    <name type="scientific">Trichogramma brassicae</name>
    <dbReference type="NCBI Taxonomy" id="86971"/>
    <lineage>
        <taxon>Eukaryota</taxon>
        <taxon>Metazoa</taxon>
        <taxon>Ecdysozoa</taxon>
        <taxon>Arthropoda</taxon>
        <taxon>Hexapoda</taxon>
        <taxon>Insecta</taxon>
        <taxon>Pterygota</taxon>
        <taxon>Neoptera</taxon>
        <taxon>Endopterygota</taxon>
        <taxon>Hymenoptera</taxon>
        <taxon>Apocrita</taxon>
        <taxon>Proctotrupomorpha</taxon>
        <taxon>Chalcidoidea</taxon>
        <taxon>Trichogrammatidae</taxon>
        <taxon>Trichogramma</taxon>
    </lineage>
</organism>